<accession>A0AAD7VUL6</accession>
<proteinExistence type="predicted"/>
<dbReference type="EMBL" id="JARPMG010000004">
    <property type="protein sequence ID" value="KAJ8101380.1"/>
    <property type="molecule type" value="Genomic_DNA"/>
</dbReference>
<dbReference type="RefSeq" id="XP_056044830.1">
    <property type="nucleotide sequence ID" value="XM_056189251.1"/>
</dbReference>
<keyword evidence="4" id="KW-1185">Reference proteome</keyword>
<dbReference type="InterPro" id="IPR052917">
    <property type="entry name" value="Stress-Dev_Protein"/>
</dbReference>
<dbReference type="Pfam" id="PF16242">
    <property type="entry name" value="Pyrid_ox_like"/>
    <property type="match status" value="1"/>
</dbReference>
<dbReference type="Gene3D" id="2.30.110.10">
    <property type="entry name" value="Electron Transport, Fmn-binding Protein, Chain A"/>
    <property type="match status" value="1"/>
</dbReference>
<feature type="domain" description="General stress protein FMN-binding split barrel" evidence="2">
    <location>
        <begin position="144"/>
        <end position="247"/>
    </location>
</feature>
<evidence type="ECO:0000313" key="3">
    <source>
        <dbReference type="EMBL" id="KAJ8101380.1"/>
    </source>
</evidence>
<organism evidence="3 4">
    <name type="scientific">Lipomyces tetrasporus</name>
    <dbReference type="NCBI Taxonomy" id="54092"/>
    <lineage>
        <taxon>Eukaryota</taxon>
        <taxon>Fungi</taxon>
        <taxon>Dikarya</taxon>
        <taxon>Ascomycota</taxon>
        <taxon>Saccharomycotina</taxon>
        <taxon>Lipomycetes</taxon>
        <taxon>Lipomycetales</taxon>
        <taxon>Lipomycetaceae</taxon>
        <taxon>Lipomyces</taxon>
    </lineage>
</organism>
<sequence>MRGTAGELTNPSSFTVPEIAIEDTQDMSDLLDEPPKRHGRHVSFDEQQMQEHPANENSLSPNPGRSRWSVRRQWGRSPSPGKIRDASAEETGSFMGDQTQSAKSSTFPQDEKKTSSANAYRYLFRKNFNPDEPETDDERRVRERIHEVLKFIKKQRICMMTSQNAKGYLVASAVVVAEVENGIDFVFHANRRTLKVEDIDDNPNINLSFQNSETAEWVSIAGTAKISNDIDDIERYLKTNLKNWVDSKTDLGGKNIGIVHLRTRSIAYSVSDDFTFVPTSQQNGIVRGEIQYSNGTVKIDEHQIKQFRRRHKHTRQRTPSRSRTE</sequence>
<feature type="compositionally biased region" description="Polar residues" evidence="1">
    <location>
        <begin position="96"/>
        <end position="108"/>
    </location>
</feature>
<protein>
    <recommendedName>
        <fullName evidence="2">General stress protein FMN-binding split barrel domain-containing protein</fullName>
    </recommendedName>
</protein>
<comment type="caution">
    <text evidence="3">The sequence shown here is derived from an EMBL/GenBank/DDBJ whole genome shotgun (WGS) entry which is preliminary data.</text>
</comment>
<evidence type="ECO:0000313" key="4">
    <source>
        <dbReference type="Proteomes" id="UP001217417"/>
    </source>
</evidence>
<dbReference type="GeneID" id="80884417"/>
<gene>
    <name evidence="3" type="ORF">POJ06DRAFT_267534</name>
</gene>
<dbReference type="InterPro" id="IPR012349">
    <property type="entry name" value="Split_barrel_FMN-bd"/>
</dbReference>
<dbReference type="InterPro" id="IPR038725">
    <property type="entry name" value="YdaG_split_barrel_FMN-bd"/>
</dbReference>
<dbReference type="PANTHER" id="PTHR34818:SF1">
    <property type="entry name" value="PROTEIN BLI-3"/>
    <property type="match status" value="1"/>
</dbReference>
<dbReference type="Proteomes" id="UP001217417">
    <property type="component" value="Unassembled WGS sequence"/>
</dbReference>
<feature type="compositionally biased region" description="Acidic residues" evidence="1">
    <location>
        <begin position="20"/>
        <end position="32"/>
    </location>
</feature>
<dbReference type="SUPFAM" id="SSF50475">
    <property type="entry name" value="FMN-binding split barrel"/>
    <property type="match status" value="1"/>
</dbReference>
<evidence type="ECO:0000259" key="2">
    <source>
        <dbReference type="Pfam" id="PF16242"/>
    </source>
</evidence>
<reference evidence="3" key="1">
    <citation type="submission" date="2023-03" db="EMBL/GenBank/DDBJ databases">
        <title>Near-Complete genome sequence of Lipomyces tetrasporous NRRL Y-64009, an oleaginous yeast capable of growing on lignocellulosic hydrolysates.</title>
        <authorList>
            <consortium name="Lawrence Berkeley National Laboratory"/>
            <person name="Jagtap S.S."/>
            <person name="Liu J.-J."/>
            <person name="Walukiewicz H.E."/>
            <person name="Pangilinan J."/>
            <person name="Lipzen A."/>
            <person name="Ahrendt S."/>
            <person name="Koriabine M."/>
            <person name="Cobaugh K."/>
            <person name="Salamov A."/>
            <person name="Yoshinaga Y."/>
            <person name="Ng V."/>
            <person name="Daum C."/>
            <person name="Grigoriev I.V."/>
            <person name="Slininger P.J."/>
            <person name="Dien B.S."/>
            <person name="Jin Y.-S."/>
            <person name="Rao C.V."/>
        </authorList>
    </citation>
    <scope>NUCLEOTIDE SEQUENCE</scope>
    <source>
        <strain evidence="3">NRRL Y-64009</strain>
    </source>
</reference>
<dbReference type="AlphaFoldDB" id="A0AAD7VUL6"/>
<feature type="region of interest" description="Disordered" evidence="1">
    <location>
        <begin position="306"/>
        <end position="325"/>
    </location>
</feature>
<name>A0AAD7VUL6_9ASCO</name>
<dbReference type="PANTHER" id="PTHR34818">
    <property type="entry name" value="PROTEIN BLI-3"/>
    <property type="match status" value="1"/>
</dbReference>
<evidence type="ECO:0000256" key="1">
    <source>
        <dbReference type="SAM" id="MobiDB-lite"/>
    </source>
</evidence>
<feature type="region of interest" description="Disordered" evidence="1">
    <location>
        <begin position="1"/>
        <end position="115"/>
    </location>
</feature>